<name>A0ABW4QN16_9BACT</name>
<organism evidence="1 2">
    <name type="scientific">Hymenobacter bucti</name>
    <dbReference type="NCBI Taxonomy" id="1844114"/>
    <lineage>
        <taxon>Bacteria</taxon>
        <taxon>Pseudomonadati</taxon>
        <taxon>Bacteroidota</taxon>
        <taxon>Cytophagia</taxon>
        <taxon>Cytophagales</taxon>
        <taxon>Hymenobacteraceae</taxon>
        <taxon>Hymenobacter</taxon>
    </lineage>
</organism>
<dbReference type="EMBL" id="JBHUFD010000001">
    <property type="protein sequence ID" value="MFD1870933.1"/>
    <property type="molecule type" value="Genomic_DNA"/>
</dbReference>
<evidence type="ECO:0000313" key="1">
    <source>
        <dbReference type="EMBL" id="MFD1870933.1"/>
    </source>
</evidence>
<evidence type="ECO:0008006" key="3">
    <source>
        <dbReference type="Google" id="ProtNLM"/>
    </source>
</evidence>
<protein>
    <recommendedName>
        <fullName evidence="3">Secreted protein</fullName>
    </recommendedName>
</protein>
<dbReference type="Proteomes" id="UP001597197">
    <property type="component" value="Unassembled WGS sequence"/>
</dbReference>
<accession>A0ABW4QN16</accession>
<comment type="caution">
    <text evidence="1">The sequence shown here is derived from an EMBL/GenBank/DDBJ whole genome shotgun (WGS) entry which is preliminary data.</text>
</comment>
<reference evidence="2" key="1">
    <citation type="journal article" date="2019" name="Int. J. Syst. Evol. Microbiol.">
        <title>The Global Catalogue of Microorganisms (GCM) 10K type strain sequencing project: providing services to taxonomists for standard genome sequencing and annotation.</title>
        <authorList>
            <consortium name="The Broad Institute Genomics Platform"/>
            <consortium name="The Broad Institute Genome Sequencing Center for Infectious Disease"/>
            <person name="Wu L."/>
            <person name="Ma J."/>
        </authorList>
    </citation>
    <scope>NUCLEOTIDE SEQUENCE [LARGE SCALE GENOMIC DNA]</scope>
    <source>
        <strain evidence="2">CGMCC 1.15795</strain>
    </source>
</reference>
<proteinExistence type="predicted"/>
<sequence>MLKLFLIYYLSSLLTTPYKSIGFRIPSSPNVHNSGFTTFGRPLMELYREAAKVPFHIGPVFVFPKVHAVTSAALAPLLTSARPFSPTD</sequence>
<dbReference type="RefSeq" id="WP_382311127.1">
    <property type="nucleotide sequence ID" value="NZ_JBHUFD010000001.1"/>
</dbReference>
<keyword evidence="2" id="KW-1185">Reference proteome</keyword>
<gene>
    <name evidence="1" type="ORF">ACFSDX_00735</name>
</gene>
<evidence type="ECO:0000313" key="2">
    <source>
        <dbReference type="Proteomes" id="UP001597197"/>
    </source>
</evidence>